<keyword evidence="7" id="KW-0411">Iron-sulfur</keyword>
<sequence length="410" mass="42160">MPVPAAQQPPRQVYLDHAATHPVLPQAVAAMVGQLERGGNPSAINATGRRARRILEESRDRIAAAVNADPVEVIFTSGGTEADNLAVKGLFGHRHGEDPGRTRVIVSAVEHPAVTESAQYLEAHGGARVEYLPVDEFGFTDPARLRELIASDPGGVALVAVMWANNEIGTVQPIAGLAAVCHEFSVPLHVDAVQAVGALPVDAHLPGIATLAISGHKLGAPVGSGALIVGRSVGLTPTIHGGGQQRALRSGTLDAAGAAAFAAAVDTVSQDLAGESRRLAALRDELIRGVRAAVPEAVLRGAEDTGHDGLRLPNNAHFTFPGCEGDSILFLLDGAGIASSTGSACSAGVPRPSTVLLALGLDEDTARGAQRFTLGHGSTRDDVEALLAVLPEVYSRARTAGMAGHTSSLR</sequence>
<dbReference type="PIRSF" id="PIRSF005572">
    <property type="entry name" value="NifS"/>
    <property type="match status" value="1"/>
</dbReference>
<dbReference type="GO" id="GO:0051536">
    <property type="term" value="F:iron-sulfur cluster binding"/>
    <property type="evidence" value="ECO:0007669"/>
    <property type="project" value="UniProtKB-KW"/>
</dbReference>
<feature type="domain" description="Aminotransferase class V" evidence="9">
    <location>
        <begin position="13"/>
        <end position="386"/>
    </location>
</feature>
<reference evidence="10 11" key="1">
    <citation type="submission" date="2019-05" db="EMBL/GenBank/DDBJ databases">
        <title>Kocuria coralli sp. nov., a novel actinobacterium isolated from coral reef seawater.</title>
        <authorList>
            <person name="Li J."/>
        </authorList>
    </citation>
    <scope>NUCLEOTIDE SEQUENCE [LARGE SCALE GENOMIC DNA]</scope>
    <source>
        <strain evidence="10 11">SCSIO 13007</strain>
    </source>
</reference>
<dbReference type="Gene3D" id="3.40.640.10">
    <property type="entry name" value="Type I PLP-dependent aspartate aminotransferase-like (Major domain)"/>
    <property type="match status" value="1"/>
</dbReference>
<evidence type="ECO:0000256" key="6">
    <source>
        <dbReference type="ARBA" id="ARBA00023004"/>
    </source>
</evidence>
<dbReference type="FunFam" id="3.40.640.10:FF:000084">
    <property type="entry name" value="IscS-like cysteine desulfurase"/>
    <property type="match status" value="1"/>
</dbReference>
<evidence type="ECO:0000256" key="5">
    <source>
        <dbReference type="ARBA" id="ARBA00022898"/>
    </source>
</evidence>
<evidence type="ECO:0000256" key="8">
    <source>
        <dbReference type="ARBA" id="ARBA00050776"/>
    </source>
</evidence>
<keyword evidence="4" id="KW-0479">Metal-binding</keyword>
<dbReference type="InterPro" id="IPR000192">
    <property type="entry name" value="Aminotrans_V_dom"/>
</dbReference>
<dbReference type="PANTHER" id="PTHR11601:SF34">
    <property type="entry name" value="CYSTEINE DESULFURASE"/>
    <property type="match status" value="1"/>
</dbReference>
<evidence type="ECO:0000313" key="11">
    <source>
        <dbReference type="Proteomes" id="UP000325957"/>
    </source>
</evidence>
<keyword evidence="6" id="KW-0408">Iron</keyword>
<comment type="similarity">
    <text evidence="2">Belongs to the class-V pyridoxal-phosphate-dependent aminotransferase family. NifS/IscS subfamily.</text>
</comment>
<evidence type="ECO:0000259" key="9">
    <source>
        <dbReference type="Pfam" id="PF00266"/>
    </source>
</evidence>
<dbReference type="PANTHER" id="PTHR11601">
    <property type="entry name" value="CYSTEINE DESULFURYLASE FAMILY MEMBER"/>
    <property type="match status" value="1"/>
</dbReference>
<comment type="catalytic activity">
    <reaction evidence="8">
        <text>(sulfur carrier)-H + L-cysteine = (sulfur carrier)-SH + L-alanine</text>
        <dbReference type="Rhea" id="RHEA:43892"/>
        <dbReference type="Rhea" id="RHEA-COMP:14737"/>
        <dbReference type="Rhea" id="RHEA-COMP:14739"/>
        <dbReference type="ChEBI" id="CHEBI:29917"/>
        <dbReference type="ChEBI" id="CHEBI:35235"/>
        <dbReference type="ChEBI" id="CHEBI:57972"/>
        <dbReference type="ChEBI" id="CHEBI:64428"/>
        <dbReference type="EC" id="2.8.1.7"/>
    </reaction>
</comment>
<dbReference type="Gene3D" id="1.10.260.50">
    <property type="match status" value="1"/>
</dbReference>
<evidence type="ECO:0000256" key="4">
    <source>
        <dbReference type="ARBA" id="ARBA00022723"/>
    </source>
</evidence>
<keyword evidence="5" id="KW-0663">Pyridoxal phosphate</keyword>
<dbReference type="InterPro" id="IPR015422">
    <property type="entry name" value="PyrdxlP-dep_Trfase_small"/>
</dbReference>
<dbReference type="Pfam" id="PF00266">
    <property type="entry name" value="Aminotran_5"/>
    <property type="match status" value="1"/>
</dbReference>
<name>A0A5J5L3B0_9MICC</name>
<keyword evidence="11" id="KW-1185">Reference proteome</keyword>
<dbReference type="AlphaFoldDB" id="A0A5J5L3B0"/>
<evidence type="ECO:0000256" key="2">
    <source>
        <dbReference type="ARBA" id="ARBA00006490"/>
    </source>
</evidence>
<dbReference type="Gene3D" id="3.90.1150.10">
    <property type="entry name" value="Aspartate Aminotransferase, domain 1"/>
    <property type="match status" value="1"/>
</dbReference>
<gene>
    <name evidence="10" type="ORF">FCK90_00670</name>
</gene>
<keyword evidence="3" id="KW-0808">Transferase</keyword>
<evidence type="ECO:0000256" key="7">
    <source>
        <dbReference type="ARBA" id="ARBA00023014"/>
    </source>
</evidence>
<dbReference type="Proteomes" id="UP000325957">
    <property type="component" value="Unassembled WGS sequence"/>
</dbReference>
<evidence type="ECO:0000313" key="10">
    <source>
        <dbReference type="EMBL" id="KAA9395576.1"/>
    </source>
</evidence>
<comment type="caution">
    <text evidence="10">The sequence shown here is derived from an EMBL/GenBank/DDBJ whole genome shotgun (WGS) entry which is preliminary data.</text>
</comment>
<evidence type="ECO:0000256" key="3">
    <source>
        <dbReference type="ARBA" id="ARBA00022679"/>
    </source>
</evidence>
<dbReference type="SUPFAM" id="SSF53383">
    <property type="entry name" value="PLP-dependent transferases"/>
    <property type="match status" value="1"/>
</dbReference>
<dbReference type="RefSeq" id="WP_158032384.1">
    <property type="nucleotide sequence ID" value="NZ_ML708610.1"/>
</dbReference>
<accession>A0A5J5L3B0</accession>
<dbReference type="OrthoDB" id="9808002at2"/>
<dbReference type="EMBL" id="SZWF01000001">
    <property type="protein sequence ID" value="KAA9395576.1"/>
    <property type="molecule type" value="Genomic_DNA"/>
</dbReference>
<proteinExistence type="inferred from homology"/>
<dbReference type="GO" id="GO:0046872">
    <property type="term" value="F:metal ion binding"/>
    <property type="evidence" value="ECO:0007669"/>
    <property type="project" value="UniProtKB-KW"/>
</dbReference>
<dbReference type="InterPro" id="IPR015421">
    <property type="entry name" value="PyrdxlP-dep_Trfase_major"/>
</dbReference>
<dbReference type="InterPro" id="IPR016454">
    <property type="entry name" value="Cysteine_dSase"/>
</dbReference>
<organism evidence="10 11">
    <name type="scientific">Kocuria coralli</name>
    <dbReference type="NCBI Taxonomy" id="1461025"/>
    <lineage>
        <taxon>Bacteria</taxon>
        <taxon>Bacillati</taxon>
        <taxon>Actinomycetota</taxon>
        <taxon>Actinomycetes</taxon>
        <taxon>Micrococcales</taxon>
        <taxon>Micrococcaceae</taxon>
        <taxon>Kocuria</taxon>
    </lineage>
</organism>
<protein>
    <submittedName>
        <fullName evidence="10">Cysteine desulfurase</fullName>
    </submittedName>
</protein>
<dbReference type="InterPro" id="IPR015424">
    <property type="entry name" value="PyrdxlP-dep_Trfase"/>
</dbReference>
<evidence type="ECO:0000256" key="1">
    <source>
        <dbReference type="ARBA" id="ARBA00001933"/>
    </source>
</evidence>
<comment type="cofactor">
    <cofactor evidence="1">
        <name>pyridoxal 5'-phosphate</name>
        <dbReference type="ChEBI" id="CHEBI:597326"/>
    </cofactor>
</comment>
<dbReference type="GO" id="GO:0031071">
    <property type="term" value="F:cysteine desulfurase activity"/>
    <property type="evidence" value="ECO:0007669"/>
    <property type="project" value="UniProtKB-EC"/>
</dbReference>